<accession>A0A060ZXC8</accession>
<dbReference type="RefSeq" id="WP_209468503.1">
    <property type="nucleotide sequence ID" value="NZ_BAABDR010000060.1"/>
</dbReference>
<name>A0A060ZXC8_9ACTN</name>
<protein>
    <submittedName>
        <fullName evidence="1">Uncharacterized protein</fullName>
    </submittedName>
</protein>
<proteinExistence type="predicted"/>
<sequence length="382" mass="42109">MSAIPCEVPHLAVEDLFGAPLRTGASISPDGTRIAYLAPWRERLNVWVESIDADGEARCVTVDDNRSVHVYHWTGDPRWLLYEQDGDGDENWHVFRVDLDDPEAPAVDLTPFPGARVMGFEPLVSRPGKAILGLNRRMPTEFDLYELDIATGELTTLVENPGPVLGWLCTPGGDLYAATLTANGDMQLAQWDSGAGKTRPVATVDGTDYPLGIHPFQLTPDGTGVWIGSNRGSDRTRLVRLDLATGAETEVDSHPVFDLDTRYAVFPTLPSPLIRNRSTGELIGARYLGERQVIHPLDPHFADVLENLERLSDGGLAALSSGASGQRWVISFTHDRDSGVTHYYDHFTGESRLLFRPFPYLDRHDRSASPSCRTRWPSSPPG</sequence>
<evidence type="ECO:0000313" key="3">
    <source>
        <dbReference type="Proteomes" id="UP000756710"/>
    </source>
</evidence>
<dbReference type="EMBL" id="JAGGLR010000001">
    <property type="protein sequence ID" value="MBP2059511.1"/>
    <property type="molecule type" value="Genomic_DNA"/>
</dbReference>
<dbReference type="HOGENOM" id="CLU_723446_0_0_11"/>
<dbReference type="InterPro" id="IPR011042">
    <property type="entry name" value="6-blade_b-propeller_TolB-like"/>
</dbReference>
<evidence type="ECO:0000313" key="2">
    <source>
        <dbReference type="EMBL" id="MBP2059511.1"/>
    </source>
</evidence>
<dbReference type="Proteomes" id="UP000756710">
    <property type="component" value="Unassembled WGS sequence"/>
</dbReference>
<gene>
    <name evidence="2" type="ORF">J2Z30_000507</name>
    <name evidence="1" type="ORF">SIRAN7035</name>
</gene>
<reference evidence="2 3" key="2">
    <citation type="submission" date="2021-03" db="EMBL/GenBank/DDBJ databases">
        <title>Genomic Encyclopedia of Type Strains, Phase IV (KMG-IV): sequencing the most valuable type-strain genomes for metagenomic binning, comparative biology and taxonomic classification.</title>
        <authorList>
            <person name="Goeker M."/>
        </authorList>
    </citation>
    <scope>NUCLEOTIDE SEQUENCE [LARGE SCALE GENOMIC DNA]</scope>
    <source>
        <strain evidence="2 3">DSM 41954</strain>
    </source>
</reference>
<dbReference type="AlphaFoldDB" id="A0A060ZXC8"/>
<dbReference type="EMBL" id="LK022848">
    <property type="protein sequence ID" value="CDR10688.1"/>
    <property type="molecule type" value="Genomic_DNA"/>
</dbReference>
<reference evidence="1" key="1">
    <citation type="submission" date="2014-05" db="EMBL/GenBank/DDBJ databases">
        <authorList>
            <person name="Horn Fabian"/>
        </authorList>
    </citation>
    <scope>NUCLEOTIDE SEQUENCE</scope>
</reference>
<organism evidence="1">
    <name type="scientific">Streptomyces iranensis</name>
    <dbReference type="NCBI Taxonomy" id="576784"/>
    <lineage>
        <taxon>Bacteria</taxon>
        <taxon>Bacillati</taxon>
        <taxon>Actinomycetota</taxon>
        <taxon>Actinomycetes</taxon>
        <taxon>Kitasatosporales</taxon>
        <taxon>Streptomycetaceae</taxon>
        <taxon>Streptomyces</taxon>
        <taxon>Streptomyces violaceusniger group</taxon>
    </lineage>
</organism>
<keyword evidence="3" id="KW-1185">Reference proteome</keyword>
<evidence type="ECO:0000313" key="1">
    <source>
        <dbReference type="EMBL" id="CDR10688.1"/>
    </source>
</evidence>
<dbReference type="SUPFAM" id="SSF82171">
    <property type="entry name" value="DPP6 N-terminal domain-like"/>
    <property type="match status" value="1"/>
</dbReference>
<dbReference type="Gene3D" id="2.120.10.30">
    <property type="entry name" value="TolB, C-terminal domain"/>
    <property type="match status" value="1"/>
</dbReference>